<keyword evidence="3" id="KW-1185">Reference proteome</keyword>
<feature type="region of interest" description="Disordered" evidence="1">
    <location>
        <begin position="139"/>
        <end position="254"/>
    </location>
</feature>
<evidence type="ECO:0000313" key="2">
    <source>
        <dbReference type="EMBL" id="KAK3750043.1"/>
    </source>
</evidence>
<gene>
    <name evidence="2" type="ORF">RRG08_027366</name>
</gene>
<proteinExistence type="predicted"/>
<evidence type="ECO:0000313" key="3">
    <source>
        <dbReference type="Proteomes" id="UP001283361"/>
    </source>
</evidence>
<protein>
    <submittedName>
        <fullName evidence="2">Uncharacterized protein</fullName>
    </submittedName>
</protein>
<organism evidence="2 3">
    <name type="scientific">Elysia crispata</name>
    <name type="common">lettuce slug</name>
    <dbReference type="NCBI Taxonomy" id="231223"/>
    <lineage>
        <taxon>Eukaryota</taxon>
        <taxon>Metazoa</taxon>
        <taxon>Spiralia</taxon>
        <taxon>Lophotrochozoa</taxon>
        <taxon>Mollusca</taxon>
        <taxon>Gastropoda</taxon>
        <taxon>Heterobranchia</taxon>
        <taxon>Euthyneura</taxon>
        <taxon>Panpulmonata</taxon>
        <taxon>Sacoglossa</taxon>
        <taxon>Placobranchoidea</taxon>
        <taxon>Plakobranchidae</taxon>
        <taxon>Elysia</taxon>
    </lineage>
</organism>
<sequence length="254" mass="26971">MFNSLQMSSQFERSKKCSLIFLQYEDIRDSGCRSGHCCDRNDALKRFGDDARAALGRARNATQNFLGGVRKRLQGVAQRISTSRLSRIGDELRTAGGRAARVLGLDHVVSFIRKRLGGHVDDLDDKDLKHIVQAVHDTMDDAASGNSTVPDGGDDAGKTDDDALVDDANKKDDDVPADDTGKTDDGAPADDASKTDDDVPADDASKTDDDAPADDASKTDDDAPADDASKTDDDAPADDASKTDDGAPADDPSK</sequence>
<accession>A0AAE0YLT4</accession>
<evidence type="ECO:0000256" key="1">
    <source>
        <dbReference type="SAM" id="MobiDB-lite"/>
    </source>
</evidence>
<feature type="compositionally biased region" description="Basic and acidic residues" evidence="1">
    <location>
        <begin position="155"/>
        <end position="254"/>
    </location>
</feature>
<reference evidence="2" key="1">
    <citation type="journal article" date="2023" name="G3 (Bethesda)">
        <title>A reference genome for the long-term kleptoplast-retaining sea slug Elysia crispata morphotype clarki.</title>
        <authorList>
            <person name="Eastman K.E."/>
            <person name="Pendleton A.L."/>
            <person name="Shaikh M.A."/>
            <person name="Suttiyut T."/>
            <person name="Ogas R."/>
            <person name="Tomko P."/>
            <person name="Gavelis G."/>
            <person name="Widhalm J.R."/>
            <person name="Wisecaver J.H."/>
        </authorList>
    </citation>
    <scope>NUCLEOTIDE SEQUENCE</scope>
    <source>
        <strain evidence="2">ECLA1</strain>
    </source>
</reference>
<dbReference type="Proteomes" id="UP001283361">
    <property type="component" value="Unassembled WGS sequence"/>
</dbReference>
<name>A0AAE0YLT4_9GAST</name>
<dbReference type="AlphaFoldDB" id="A0AAE0YLT4"/>
<dbReference type="EMBL" id="JAWDGP010005911">
    <property type="protein sequence ID" value="KAK3750043.1"/>
    <property type="molecule type" value="Genomic_DNA"/>
</dbReference>
<comment type="caution">
    <text evidence="2">The sequence shown here is derived from an EMBL/GenBank/DDBJ whole genome shotgun (WGS) entry which is preliminary data.</text>
</comment>